<feature type="transmembrane region" description="Helical" evidence="7">
    <location>
        <begin position="236"/>
        <end position="261"/>
    </location>
</feature>
<sequence length="502" mass="55431">MAILHPRITNPSFSKSPLDGRKKGFSLICGFHGCLLRSTSPFPFFMAVAFEAGGLLRAILLLLQAIPVSLLVGQNSHMGMKAMAFFAFCGLKTKHMDLATRAVLPRLYMEDLDSGVYEVMAAAGRKVVCSSLPRVMVERFLKEYLGVDEVVAPEMHVIGERYSGFFASSYEELLIRKGKVDVGILSSSDPDPNEQFFLPHSKEVYVVNRESRTEARARKLPRENYPKPLVFHDGRLAFLPTPSAALALFLWLPFAAILSVLRMLTGIVFHQRISLFVGAAIGVHIRVSHTQSHNPNKSRNPNPKSSSVLYVCNHRTLLDPIFLSLVLCRSIPAVTYSLSPISEAISPIHTVRLTRDRCRDAATIRSLLAAGDLAICPEGTTCREPYLLRFSSLFAELTDNIEPVAMKVSGVSVFYGTTATGLKWLDPIFFFMNPRPSYHVAFLRRVPPEMTVAGGWSAADVANRIQKELAEALGFQCTKLTRRDKYLVLAGNDGVVLPSSAG</sequence>
<evidence type="ECO:0000313" key="12">
    <source>
        <dbReference type="Proteomes" id="UP000639772"/>
    </source>
</evidence>
<dbReference type="PANTHER" id="PTHR15486">
    <property type="entry name" value="ANCIENT UBIQUITOUS PROTEIN"/>
    <property type="match status" value="1"/>
</dbReference>
<dbReference type="Proteomes" id="UP000639772">
    <property type="component" value="Chromosome 10"/>
</dbReference>
<comment type="similarity">
    <text evidence="2">Belongs to the GPAT/DAPAT family.</text>
</comment>
<evidence type="ECO:0000256" key="2">
    <source>
        <dbReference type="ARBA" id="ARBA00007937"/>
    </source>
</evidence>
<evidence type="ECO:0000313" key="10">
    <source>
        <dbReference type="EMBL" id="KAG0465684.1"/>
    </source>
</evidence>
<dbReference type="PANTHER" id="PTHR15486:SF0">
    <property type="entry name" value="GLYCEROL-3-PHOSPHATE ACYLTRANSFERASE 1"/>
    <property type="match status" value="1"/>
</dbReference>
<evidence type="ECO:0000256" key="5">
    <source>
        <dbReference type="ARBA" id="ARBA00022989"/>
    </source>
</evidence>
<dbReference type="CDD" id="cd06551">
    <property type="entry name" value="LPLAT"/>
    <property type="match status" value="1"/>
</dbReference>
<organism evidence="10 12">
    <name type="scientific">Vanilla planifolia</name>
    <name type="common">Vanilla</name>
    <dbReference type="NCBI Taxonomy" id="51239"/>
    <lineage>
        <taxon>Eukaryota</taxon>
        <taxon>Viridiplantae</taxon>
        <taxon>Streptophyta</taxon>
        <taxon>Embryophyta</taxon>
        <taxon>Tracheophyta</taxon>
        <taxon>Spermatophyta</taxon>
        <taxon>Magnoliopsida</taxon>
        <taxon>Liliopsida</taxon>
        <taxon>Asparagales</taxon>
        <taxon>Orchidaceae</taxon>
        <taxon>Vanilloideae</taxon>
        <taxon>Vanilleae</taxon>
        <taxon>Vanilla</taxon>
    </lineage>
</organism>
<evidence type="ECO:0000313" key="11">
    <source>
        <dbReference type="Proteomes" id="UP000636800"/>
    </source>
</evidence>
<keyword evidence="4 7" id="KW-0812">Transmembrane</keyword>
<evidence type="ECO:0000313" key="9">
    <source>
        <dbReference type="EMBL" id="KAG0464217.1"/>
    </source>
</evidence>
<dbReference type="EMBL" id="JADCNL010000010">
    <property type="protein sequence ID" value="KAG0464217.1"/>
    <property type="molecule type" value="Genomic_DNA"/>
</dbReference>
<dbReference type="Pfam" id="PF23270">
    <property type="entry name" value="HAD_RAM2_N"/>
    <property type="match status" value="1"/>
</dbReference>
<evidence type="ECO:0000259" key="8">
    <source>
        <dbReference type="SMART" id="SM00563"/>
    </source>
</evidence>
<reference evidence="11 12" key="1">
    <citation type="journal article" date="2020" name="Nat. Food">
        <title>A phased Vanilla planifolia genome enables genetic improvement of flavour and production.</title>
        <authorList>
            <person name="Hasing T."/>
            <person name="Tang H."/>
            <person name="Brym M."/>
            <person name="Khazi F."/>
            <person name="Huang T."/>
            <person name="Chambers A.H."/>
        </authorList>
    </citation>
    <scope>NUCLEOTIDE SEQUENCE [LARGE SCALE GENOMIC DNA]</scope>
    <source>
        <tissue evidence="10">Leaf</tissue>
    </source>
</reference>
<dbReference type="AlphaFoldDB" id="A0A835UJQ0"/>
<evidence type="ECO:0000256" key="7">
    <source>
        <dbReference type="SAM" id="Phobius"/>
    </source>
</evidence>
<dbReference type="InterPro" id="IPR002123">
    <property type="entry name" value="Plipid/glycerol_acylTrfase"/>
</dbReference>
<dbReference type="OrthoDB" id="1854593at2759"/>
<feature type="domain" description="Phospholipid/glycerol acyltransferase" evidence="8">
    <location>
        <begin position="308"/>
        <end position="409"/>
    </location>
</feature>
<dbReference type="GO" id="GO:0016020">
    <property type="term" value="C:membrane"/>
    <property type="evidence" value="ECO:0007669"/>
    <property type="project" value="UniProtKB-SubCell"/>
</dbReference>
<feature type="transmembrane region" description="Helical" evidence="7">
    <location>
        <begin position="55"/>
        <end position="73"/>
    </location>
</feature>
<dbReference type="SMART" id="SM00563">
    <property type="entry name" value="PlsC"/>
    <property type="match status" value="1"/>
</dbReference>
<keyword evidence="11" id="KW-1185">Reference proteome</keyword>
<dbReference type="EMBL" id="JADCNM010000010">
    <property type="protein sequence ID" value="KAG0465684.1"/>
    <property type="molecule type" value="Genomic_DNA"/>
</dbReference>
<evidence type="ECO:0000256" key="6">
    <source>
        <dbReference type="ARBA" id="ARBA00023136"/>
    </source>
</evidence>
<dbReference type="SUPFAM" id="SSF69593">
    <property type="entry name" value="Glycerol-3-phosphate (1)-acyltransferase"/>
    <property type="match status" value="1"/>
</dbReference>
<comment type="subcellular location">
    <subcellularLocation>
        <location evidence="1">Membrane</location>
        <topology evidence="1">Multi-pass membrane protein</topology>
    </subcellularLocation>
</comment>
<dbReference type="InterPro" id="IPR056462">
    <property type="entry name" value="HAD_RAM2/GPAT1-8"/>
</dbReference>
<keyword evidence="6 7" id="KW-0472">Membrane</keyword>
<keyword evidence="3" id="KW-0808">Transferase</keyword>
<dbReference type="GO" id="GO:0016791">
    <property type="term" value="F:phosphatase activity"/>
    <property type="evidence" value="ECO:0007669"/>
    <property type="project" value="TreeGrafter"/>
</dbReference>
<protein>
    <recommendedName>
        <fullName evidence="8">Phospholipid/glycerol acyltransferase domain-containing protein</fullName>
    </recommendedName>
</protein>
<evidence type="ECO:0000256" key="1">
    <source>
        <dbReference type="ARBA" id="ARBA00004141"/>
    </source>
</evidence>
<proteinExistence type="inferred from homology"/>
<dbReference type="Proteomes" id="UP000636800">
    <property type="component" value="Chromosome 10"/>
</dbReference>
<dbReference type="Pfam" id="PF01553">
    <property type="entry name" value="Acyltransferase"/>
    <property type="match status" value="1"/>
</dbReference>
<evidence type="ECO:0000256" key="3">
    <source>
        <dbReference type="ARBA" id="ARBA00022679"/>
    </source>
</evidence>
<dbReference type="GO" id="GO:0090447">
    <property type="term" value="F:glycerol-3-phosphate 2-O-acyltransferase activity"/>
    <property type="evidence" value="ECO:0007669"/>
    <property type="project" value="TreeGrafter"/>
</dbReference>
<comment type="caution">
    <text evidence="10">The sequence shown here is derived from an EMBL/GenBank/DDBJ whole genome shotgun (WGS) entry which is preliminary data.</text>
</comment>
<accession>A0A835UJQ0</accession>
<dbReference type="GO" id="GO:0010143">
    <property type="term" value="P:cutin biosynthetic process"/>
    <property type="evidence" value="ECO:0007669"/>
    <property type="project" value="TreeGrafter"/>
</dbReference>
<keyword evidence="5 7" id="KW-1133">Transmembrane helix</keyword>
<evidence type="ECO:0000256" key="4">
    <source>
        <dbReference type="ARBA" id="ARBA00022692"/>
    </source>
</evidence>
<gene>
    <name evidence="10" type="ORF">HPP92_019848</name>
    <name evidence="9" type="ORF">HPP92_020286</name>
</gene>
<name>A0A835UJQ0_VANPL</name>